<accession>A0A8J3S827</accession>
<dbReference type="Gene3D" id="2.40.10.220">
    <property type="entry name" value="predicted glycosyltransferase like domains"/>
    <property type="match status" value="1"/>
</dbReference>
<dbReference type="AlphaFoldDB" id="A0A8J3S827"/>
<protein>
    <recommendedName>
        <fullName evidence="1">PilZ domain-containing protein</fullName>
    </recommendedName>
</protein>
<evidence type="ECO:0000313" key="3">
    <source>
        <dbReference type="Proteomes" id="UP000655044"/>
    </source>
</evidence>
<sequence length="212" mass="22667">MTSVSLPGINALVELSLSDGRSYPTRVEDVDGFVVKVAAPRGAGDIDVPALGTEVSLHWTGPRGLYTAPGVLTSIERDRVSLWSIEADGSVDYYSRRTAVRVTAGEPIRLLDLTTGSEVFHGRFVDISERGVRCHGAAAGLSAEQPLMVKMVLDNHLLALEGSVLTVSDHEGEDVTTVVIYDPPEAQAQVIRRYVLNAQIRARKAAADSATG</sequence>
<dbReference type="Pfam" id="PF07238">
    <property type="entry name" value="PilZ"/>
    <property type="match status" value="1"/>
</dbReference>
<comment type="caution">
    <text evidence="2">The sequence shown here is derived from an EMBL/GenBank/DDBJ whole genome shotgun (WGS) entry which is preliminary data.</text>
</comment>
<name>A0A8J3S827_PLARO</name>
<keyword evidence="3" id="KW-1185">Reference proteome</keyword>
<organism evidence="2 3">
    <name type="scientific">Planobispora rosea</name>
    <dbReference type="NCBI Taxonomy" id="35762"/>
    <lineage>
        <taxon>Bacteria</taxon>
        <taxon>Bacillati</taxon>
        <taxon>Actinomycetota</taxon>
        <taxon>Actinomycetes</taxon>
        <taxon>Streptosporangiales</taxon>
        <taxon>Streptosporangiaceae</taxon>
        <taxon>Planobispora</taxon>
    </lineage>
</organism>
<proteinExistence type="predicted"/>
<dbReference type="GO" id="GO:0035438">
    <property type="term" value="F:cyclic-di-GMP binding"/>
    <property type="evidence" value="ECO:0007669"/>
    <property type="project" value="InterPro"/>
</dbReference>
<dbReference type="Proteomes" id="UP000655044">
    <property type="component" value="Unassembled WGS sequence"/>
</dbReference>
<evidence type="ECO:0000313" key="2">
    <source>
        <dbReference type="EMBL" id="GIH89048.1"/>
    </source>
</evidence>
<reference evidence="2" key="1">
    <citation type="submission" date="2021-01" db="EMBL/GenBank/DDBJ databases">
        <title>Whole genome shotgun sequence of Planobispora rosea NBRC 15558.</title>
        <authorList>
            <person name="Komaki H."/>
            <person name="Tamura T."/>
        </authorList>
    </citation>
    <scope>NUCLEOTIDE SEQUENCE</scope>
    <source>
        <strain evidence="2">NBRC 15558</strain>
    </source>
</reference>
<dbReference type="RefSeq" id="WP_068922268.1">
    <property type="nucleotide sequence ID" value="NZ_BMQP01000028.1"/>
</dbReference>
<gene>
    <name evidence="2" type="ORF">Pro02_74560</name>
</gene>
<evidence type="ECO:0000259" key="1">
    <source>
        <dbReference type="Pfam" id="PF07238"/>
    </source>
</evidence>
<dbReference type="EMBL" id="BOOI01000101">
    <property type="protein sequence ID" value="GIH89048.1"/>
    <property type="molecule type" value="Genomic_DNA"/>
</dbReference>
<dbReference type="InterPro" id="IPR009875">
    <property type="entry name" value="PilZ_domain"/>
</dbReference>
<dbReference type="OrthoDB" id="3525359at2"/>
<feature type="domain" description="PilZ" evidence="1">
    <location>
        <begin position="96"/>
        <end position="196"/>
    </location>
</feature>